<keyword evidence="1" id="KW-1133">Transmembrane helix</keyword>
<sequence>MKTFKRVGLHGCWVVIAIFFSFALVPTNANGQFAVFDVPHTVITSAIKYLQGASFGDLVEGVKKLEQISKVVRQAGRGIEIAKKSATVIGKVNTISTTLASDAHILDFEYKGISRRFEVMADEVELAVKDLSNVVQTNGTTMDDAGRLDLLNQAYERISKVDNELSGIFSYYQMVSRKRARNQADRASTARLYASAGRTINTINTKVAKDFSKMLDDAFADDKFQNVDLEKEKGIRLAIAEDVSKETARVNNYVQGLEKLKRSEFAVGAAVAYPKRTDSRCRAMEDLAKTLSEVIGEGVEESPDYQALLARAESCHIEVDNYNDQQEALRQKYIDDQMVSGNFSQTYSDMRRDMMYDAMKAIFAKYGKTYNVPK</sequence>
<keyword evidence="1" id="KW-0472">Membrane</keyword>
<keyword evidence="1" id="KW-0812">Transmembrane</keyword>
<comment type="caution">
    <text evidence="2">The sequence shown here is derived from an EMBL/GenBank/DDBJ whole genome shotgun (WGS) entry which is preliminary data.</text>
</comment>
<gene>
    <name evidence="2" type="ORF">LV89_04752</name>
</gene>
<evidence type="ECO:0000313" key="2">
    <source>
        <dbReference type="EMBL" id="PWK16794.1"/>
    </source>
</evidence>
<dbReference type="AlphaFoldDB" id="A0A316DFF9"/>
<protein>
    <submittedName>
        <fullName evidence="2">Uncharacterized protein</fullName>
    </submittedName>
</protein>
<reference evidence="2 3" key="1">
    <citation type="submission" date="2018-05" db="EMBL/GenBank/DDBJ databases">
        <title>Genomic Encyclopedia of Archaeal and Bacterial Type Strains, Phase II (KMG-II): from individual species to whole genera.</title>
        <authorList>
            <person name="Goeker M."/>
        </authorList>
    </citation>
    <scope>NUCLEOTIDE SEQUENCE [LARGE SCALE GENOMIC DNA]</scope>
    <source>
        <strain evidence="2 3">DSM 22214</strain>
    </source>
</reference>
<dbReference type="EMBL" id="QGGO01000044">
    <property type="protein sequence ID" value="PWK16794.1"/>
    <property type="molecule type" value="Genomic_DNA"/>
</dbReference>
<dbReference type="Proteomes" id="UP000245489">
    <property type="component" value="Unassembled WGS sequence"/>
</dbReference>
<evidence type="ECO:0000256" key="1">
    <source>
        <dbReference type="SAM" id="Phobius"/>
    </source>
</evidence>
<feature type="transmembrane region" description="Helical" evidence="1">
    <location>
        <begin position="7"/>
        <end position="25"/>
    </location>
</feature>
<dbReference type="OrthoDB" id="924280at2"/>
<organism evidence="2 3">
    <name type="scientific">Arcicella aurantiaca</name>
    <dbReference type="NCBI Taxonomy" id="591202"/>
    <lineage>
        <taxon>Bacteria</taxon>
        <taxon>Pseudomonadati</taxon>
        <taxon>Bacteroidota</taxon>
        <taxon>Cytophagia</taxon>
        <taxon>Cytophagales</taxon>
        <taxon>Flectobacillaceae</taxon>
        <taxon>Arcicella</taxon>
    </lineage>
</organism>
<evidence type="ECO:0000313" key="3">
    <source>
        <dbReference type="Proteomes" id="UP000245489"/>
    </source>
</evidence>
<keyword evidence="3" id="KW-1185">Reference proteome</keyword>
<proteinExistence type="predicted"/>
<accession>A0A316DFF9</accession>
<name>A0A316DFF9_9BACT</name>
<dbReference type="RefSeq" id="WP_109745416.1">
    <property type="nucleotide sequence ID" value="NZ_QGGO01000044.1"/>
</dbReference>